<feature type="region of interest" description="Disordered" evidence="1">
    <location>
        <begin position="39"/>
        <end position="108"/>
    </location>
</feature>
<dbReference type="EMBL" id="CM029053">
    <property type="protein sequence ID" value="KAG2545227.1"/>
    <property type="molecule type" value="Genomic_DNA"/>
</dbReference>
<evidence type="ECO:0000313" key="2">
    <source>
        <dbReference type="EMBL" id="KAG2545227.1"/>
    </source>
</evidence>
<evidence type="ECO:0000256" key="1">
    <source>
        <dbReference type="SAM" id="MobiDB-lite"/>
    </source>
</evidence>
<dbReference type="AlphaFoldDB" id="A0A8T0N7T2"/>
<accession>A0A8T0N7T2</accession>
<reference evidence="2 3" key="1">
    <citation type="submission" date="2020-05" db="EMBL/GenBank/DDBJ databases">
        <title>WGS assembly of Panicum virgatum.</title>
        <authorList>
            <person name="Lovell J.T."/>
            <person name="Jenkins J."/>
            <person name="Shu S."/>
            <person name="Juenger T.E."/>
            <person name="Schmutz J."/>
        </authorList>
    </citation>
    <scope>NUCLEOTIDE SEQUENCE [LARGE SCALE GENOMIC DNA]</scope>
    <source>
        <strain evidence="3">cv. AP13</strain>
    </source>
</reference>
<comment type="caution">
    <text evidence="2">The sequence shown here is derived from an EMBL/GenBank/DDBJ whole genome shotgun (WGS) entry which is preliminary data.</text>
</comment>
<protein>
    <submittedName>
        <fullName evidence="2">Uncharacterized protein</fullName>
    </submittedName>
</protein>
<name>A0A8T0N7T2_PANVG</name>
<sequence>MTFVKMALKTCERAQMLTGPPLFSVSMGRPVQPNSIAARTAEEAKCPSPQRPNRVERDIKKKAASRGVESNLLAGSSRRRALLPPDRRPACPLRRLHSSPARLLPLPPHRRPREAFLAACAPPSEPTRPGLAFFTELAHATPALPALPPHGPAQAPTS</sequence>
<evidence type="ECO:0000313" key="3">
    <source>
        <dbReference type="Proteomes" id="UP000823388"/>
    </source>
</evidence>
<organism evidence="2 3">
    <name type="scientific">Panicum virgatum</name>
    <name type="common">Blackwell switchgrass</name>
    <dbReference type="NCBI Taxonomy" id="38727"/>
    <lineage>
        <taxon>Eukaryota</taxon>
        <taxon>Viridiplantae</taxon>
        <taxon>Streptophyta</taxon>
        <taxon>Embryophyta</taxon>
        <taxon>Tracheophyta</taxon>
        <taxon>Spermatophyta</taxon>
        <taxon>Magnoliopsida</taxon>
        <taxon>Liliopsida</taxon>
        <taxon>Poales</taxon>
        <taxon>Poaceae</taxon>
        <taxon>PACMAD clade</taxon>
        <taxon>Panicoideae</taxon>
        <taxon>Panicodae</taxon>
        <taxon>Paniceae</taxon>
        <taxon>Panicinae</taxon>
        <taxon>Panicum</taxon>
        <taxon>Panicum sect. Hiantes</taxon>
    </lineage>
</organism>
<feature type="compositionally biased region" description="Low complexity" evidence="1">
    <location>
        <begin position="90"/>
        <end position="104"/>
    </location>
</feature>
<gene>
    <name evidence="2" type="ORF">PVAP13_9KG417301</name>
</gene>
<keyword evidence="3" id="KW-1185">Reference proteome</keyword>
<proteinExistence type="predicted"/>
<dbReference type="Proteomes" id="UP000823388">
    <property type="component" value="Chromosome 9K"/>
</dbReference>